<dbReference type="EMBL" id="BKCJ010004615">
    <property type="protein sequence ID" value="GEU62090.1"/>
    <property type="molecule type" value="Genomic_DNA"/>
</dbReference>
<feature type="region of interest" description="Disordered" evidence="1">
    <location>
        <begin position="1"/>
        <end position="30"/>
    </location>
</feature>
<gene>
    <name evidence="2" type="ORF">Tci_034068</name>
</gene>
<organism evidence="2">
    <name type="scientific">Tanacetum cinerariifolium</name>
    <name type="common">Dalmatian daisy</name>
    <name type="synonym">Chrysanthemum cinerariifolium</name>
    <dbReference type="NCBI Taxonomy" id="118510"/>
    <lineage>
        <taxon>Eukaryota</taxon>
        <taxon>Viridiplantae</taxon>
        <taxon>Streptophyta</taxon>
        <taxon>Embryophyta</taxon>
        <taxon>Tracheophyta</taxon>
        <taxon>Spermatophyta</taxon>
        <taxon>Magnoliopsida</taxon>
        <taxon>eudicotyledons</taxon>
        <taxon>Gunneridae</taxon>
        <taxon>Pentapetalae</taxon>
        <taxon>asterids</taxon>
        <taxon>campanulids</taxon>
        <taxon>Asterales</taxon>
        <taxon>Asteraceae</taxon>
        <taxon>Asteroideae</taxon>
        <taxon>Anthemideae</taxon>
        <taxon>Anthemidinae</taxon>
        <taxon>Tanacetum</taxon>
    </lineage>
</organism>
<protein>
    <submittedName>
        <fullName evidence="2">Uncharacterized protein</fullName>
    </submittedName>
</protein>
<sequence>MTKDDTRDGDQPKTSNPTPPIPPSTQQIPHTEAIKSRFGGNDESKKIAEIDVGYSGNKARDNGRRPAYQDDLKALVTMMERILTGNYMPSGPDVEIDYSKFTYGPKQTSVDESYSKTIEYASSDYDSSVETTTSMPALLDNAPKIVYEPKVWTDAPIFEEYESDSDDDSVSNV</sequence>
<dbReference type="AlphaFoldDB" id="A0A6L2LLS1"/>
<proteinExistence type="predicted"/>
<name>A0A6L2LLS1_TANCI</name>
<comment type="caution">
    <text evidence="2">The sequence shown here is derived from an EMBL/GenBank/DDBJ whole genome shotgun (WGS) entry which is preliminary data.</text>
</comment>
<reference evidence="2" key="1">
    <citation type="journal article" date="2019" name="Sci. Rep.">
        <title>Draft genome of Tanacetum cinerariifolium, the natural source of mosquito coil.</title>
        <authorList>
            <person name="Yamashiro T."/>
            <person name="Shiraishi A."/>
            <person name="Satake H."/>
            <person name="Nakayama K."/>
        </authorList>
    </citation>
    <scope>NUCLEOTIDE SEQUENCE</scope>
</reference>
<accession>A0A6L2LLS1</accession>
<evidence type="ECO:0000313" key="2">
    <source>
        <dbReference type="EMBL" id="GEU62090.1"/>
    </source>
</evidence>
<feature type="compositionally biased region" description="Basic and acidic residues" evidence="1">
    <location>
        <begin position="1"/>
        <end position="11"/>
    </location>
</feature>
<evidence type="ECO:0000256" key="1">
    <source>
        <dbReference type="SAM" id="MobiDB-lite"/>
    </source>
</evidence>